<keyword evidence="5 8" id="KW-0378">Hydrolase</keyword>
<dbReference type="InterPro" id="IPR050556">
    <property type="entry name" value="Type_II_TA_system_RNase"/>
</dbReference>
<feature type="binding site" evidence="8">
    <location>
        <position position="7"/>
    </location>
    <ligand>
        <name>Mg(2+)</name>
        <dbReference type="ChEBI" id="CHEBI:18420"/>
    </ligand>
</feature>
<proteinExistence type="inferred from homology"/>
<feature type="binding site" evidence="8">
    <location>
        <position position="98"/>
    </location>
    <ligand>
        <name>Mg(2+)</name>
        <dbReference type="ChEBI" id="CHEBI:18420"/>
    </ligand>
</feature>
<dbReference type="PANTHER" id="PTHR33653">
    <property type="entry name" value="RIBONUCLEASE VAPC2"/>
    <property type="match status" value="1"/>
</dbReference>
<evidence type="ECO:0000256" key="1">
    <source>
        <dbReference type="ARBA" id="ARBA00001946"/>
    </source>
</evidence>
<evidence type="ECO:0000256" key="2">
    <source>
        <dbReference type="ARBA" id="ARBA00022649"/>
    </source>
</evidence>
<evidence type="ECO:0000313" key="11">
    <source>
        <dbReference type="Proteomes" id="UP000245073"/>
    </source>
</evidence>
<dbReference type="InterPro" id="IPR002716">
    <property type="entry name" value="PIN_dom"/>
</dbReference>
<dbReference type="OrthoDB" id="9796690at2"/>
<dbReference type="AlphaFoldDB" id="A0A2T9K4P0"/>
<comment type="function">
    <text evidence="8">Toxic component of a toxin-antitoxin (TA) system. An RNase.</text>
</comment>
<dbReference type="PANTHER" id="PTHR33653:SF1">
    <property type="entry name" value="RIBONUCLEASE VAPC2"/>
    <property type="match status" value="1"/>
</dbReference>
<organism evidence="10 11">
    <name type="scientific">Caulobacter endophyticus</name>
    <dbReference type="NCBI Taxonomy" id="2172652"/>
    <lineage>
        <taxon>Bacteria</taxon>
        <taxon>Pseudomonadati</taxon>
        <taxon>Pseudomonadota</taxon>
        <taxon>Alphaproteobacteria</taxon>
        <taxon>Caulobacterales</taxon>
        <taxon>Caulobacteraceae</taxon>
        <taxon>Caulobacter</taxon>
    </lineage>
</organism>
<dbReference type="HAMAP" id="MF_00265">
    <property type="entry name" value="VapC_Nob1"/>
    <property type="match status" value="1"/>
</dbReference>
<dbReference type="SUPFAM" id="SSF88723">
    <property type="entry name" value="PIN domain-like"/>
    <property type="match status" value="1"/>
</dbReference>
<dbReference type="RefSeq" id="WP_109100425.1">
    <property type="nucleotide sequence ID" value="NZ_QDKQ01000033.1"/>
</dbReference>
<evidence type="ECO:0000256" key="8">
    <source>
        <dbReference type="HAMAP-Rule" id="MF_00265"/>
    </source>
</evidence>
<evidence type="ECO:0000256" key="4">
    <source>
        <dbReference type="ARBA" id="ARBA00022723"/>
    </source>
</evidence>
<feature type="domain" description="PIN" evidence="9">
    <location>
        <begin position="4"/>
        <end position="124"/>
    </location>
</feature>
<dbReference type="NCBIfam" id="NF010285">
    <property type="entry name" value="PRK13725.1"/>
    <property type="match status" value="1"/>
</dbReference>
<dbReference type="InterPro" id="IPR029060">
    <property type="entry name" value="PIN-like_dom_sf"/>
</dbReference>
<sequence>MLRYMLDTNLCIRVLRDRPAGLRDRFNLNADALCISTVVLTELLHGAAKSARPEHHRNAVEQFAARLEVLPFDAPAADHAADVRAVLERLGRPIGGYDVLIAGHARSRGLVVVTGNLSEFERVEGLRCEDWLAGGD</sequence>
<dbReference type="EC" id="3.1.-.-" evidence="8"/>
<protein>
    <recommendedName>
        <fullName evidence="8">Ribonuclease VapC</fullName>
        <shortName evidence="8">RNase VapC</shortName>
        <ecNumber evidence="8">3.1.-.-</ecNumber>
    </recommendedName>
    <alternativeName>
        <fullName evidence="8">Toxin VapC</fullName>
    </alternativeName>
</protein>
<evidence type="ECO:0000256" key="5">
    <source>
        <dbReference type="ARBA" id="ARBA00022801"/>
    </source>
</evidence>
<evidence type="ECO:0000313" key="10">
    <source>
        <dbReference type="EMBL" id="PVM90948.1"/>
    </source>
</evidence>
<keyword evidence="4 8" id="KW-0479">Metal-binding</keyword>
<comment type="caution">
    <text evidence="10">The sequence shown here is derived from an EMBL/GenBank/DDBJ whole genome shotgun (WGS) entry which is preliminary data.</text>
</comment>
<evidence type="ECO:0000256" key="7">
    <source>
        <dbReference type="ARBA" id="ARBA00038093"/>
    </source>
</evidence>
<gene>
    <name evidence="8" type="primary">vapC</name>
    <name evidence="10" type="ORF">DDF67_08310</name>
</gene>
<evidence type="ECO:0000256" key="6">
    <source>
        <dbReference type="ARBA" id="ARBA00022842"/>
    </source>
</evidence>
<keyword evidence="11" id="KW-1185">Reference proteome</keyword>
<evidence type="ECO:0000259" key="9">
    <source>
        <dbReference type="Pfam" id="PF01850"/>
    </source>
</evidence>
<accession>A0A2T9K4P0</accession>
<comment type="similarity">
    <text evidence="7 8">Belongs to the PINc/VapC protein family.</text>
</comment>
<name>A0A2T9K4P0_9CAUL</name>
<dbReference type="Proteomes" id="UP000245073">
    <property type="component" value="Unassembled WGS sequence"/>
</dbReference>
<dbReference type="GO" id="GO:0004540">
    <property type="term" value="F:RNA nuclease activity"/>
    <property type="evidence" value="ECO:0007669"/>
    <property type="project" value="InterPro"/>
</dbReference>
<evidence type="ECO:0000256" key="3">
    <source>
        <dbReference type="ARBA" id="ARBA00022722"/>
    </source>
</evidence>
<keyword evidence="6 8" id="KW-0460">Magnesium</keyword>
<dbReference type="Gene3D" id="3.40.50.1010">
    <property type="entry name" value="5'-nuclease"/>
    <property type="match status" value="1"/>
</dbReference>
<keyword evidence="2 8" id="KW-1277">Toxin-antitoxin system</keyword>
<keyword evidence="3 8" id="KW-0540">Nuclease</keyword>
<comment type="cofactor">
    <cofactor evidence="1 8">
        <name>Mg(2+)</name>
        <dbReference type="ChEBI" id="CHEBI:18420"/>
    </cofactor>
</comment>
<dbReference type="GO" id="GO:0016787">
    <property type="term" value="F:hydrolase activity"/>
    <property type="evidence" value="ECO:0007669"/>
    <property type="project" value="UniProtKB-KW"/>
</dbReference>
<reference evidence="10 11" key="1">
    <citation type="submission" date="2018-04" db="EMBL/GenBank/DDBJ databases">
        <title>The genome sequence of Caulobacter sp. 744.</title>
        <authorList>
            <person name="Gao J."/>
            <person name="Sun J."/>
        </authorList>
    </citation>
    <scope>NUCLEOTIDE SEQUENCE [LARGE SCALE GENOMIC DNA]</scope>
    <source>
        <strain evidence="10 11">774</strain>
    </source>
</reference>
<dbReference type="GO" id="GO:0090729">
    <property type="term" value="F:toxin activity"/>
    <property type="evidence" value="ECO:0007669"/>
    <property type="project" value="UniProtKB-KW"/>
</dbReference>
<keyword evidence="8" id="KW-0800">Toxin</keyword>
<dbReference type="EMBL" id="QDKQ01000033">
    <property type="protein sequence ID" value="PVM90948.1"/>
    <property type="molecule type" value="Genomic_DNA"/>
</dbReference>
<dbReference type="InterPro" id="IPR022907">
    <property type="entry name" value="VapC_family"/>
</dbReference>
<dbReference type="GO" id="GO:0000287">
    <property type="term" value="F:magnesium ion binding"/>
    <property type="evidence" value="ECO:0007669"/>
    <property type="project" value="UniProtKB-UniRule"/>
</dbReference>
<dbReference type="Pfam" id="PF01850">
    <property type="entry name" value="PIN"/>
    <property type="match status" value="1"/>
</dbReference>